<keyword evidence="5" id="KW-1185">Reference proteome</keyword>
<keyword evidence="2" id="KW-0378">Hydrolase</keyword>
<accession>A0ABW3WWU7</accession>
<evidence type="ECO:0000313" key="4">
    <source>
        <dbReference type="EMBL" id="MFD1301136.1"/>
    </source>
</evidence>
<dbReference type="RefSeq" id="WP_238204683.1">
    <property type="nucleotide sequence ID" value="NZ_JBHTND010000005.1"/>
</dbReference>
<evidence type="ECO:0000256" key="2">
    <source>
        <dbReference type="ARBA" id="ARBA00022801"/>
    </source>
</evidence>
<dbReference type="PROSITE" id="PS51462">
    <property type="entry name" value="NUDIX"/>
    <property type="match status" value="1"/>
</dbReference>
<dbReference type="InterPro" id="IPR020476">
    <property type="entry name" value="Nudix_hydrolase"/>
</dbReference>
<evidence type="ECO:0000256" key="1">
    <source>
        <dbReference type="ARBA" id="ARBA00001946"/>
    </source>
</evidence>
<dbReference type="InterPro" id="IPR015797">
    <property type="entry name" value="NUDIX_hydrolase-like_dom_sf"/>
</dbReference>
<dbReference type="Pfam" id="PF00293">
    <property type="entry name" value="NUDIX"/>
    <property type="match status" value="1"/>
</dbReference>
<dbReference type="EMBL" id="JBHTND010000005">
    <property type="protein sequence ID" value="MFD1301136.1"/>
    <property type="molecule type" value="Genomic_DNA"/>
</dbReference>
<dbReference type="Proteomes" id="UP001597176">
    <property type="component" value="Unassembled WGS sequence"/>
</dbReference>
<comment type="caution">
    <text evidence="4">The sequence shown here is derived from an EMBL/GenBank/DDBJ whole genome shotgun (WGS) entry which is preliminary data.</text>
</comment>
<evidence type="ECO:0000259" key="3">
    <source>
        <dbReference type="PROSITE" id="PS51462"/>
    </source>
</evidence>
<proteinExistence type="predicted"/>
<sequence length="159" mass="17258">MIGTLLDRPLLQWLFQFGALATRGMTLGVRGAAFDERGRVCLVRHTYVAGWHLPGGGVEVGETTADAMIREFREEAEIAVAIGAPLRLHGFFRSTAAAGRDHIAVYIAPAFTLLRPKAPDREIAEAAFFALDALPEATTRATRERLGEIAEGRSPAATW</sequence>
<feature type="domain" description="Nudix hydrolase" evidence="3">
    <location>
        <begin position="24"/>
        <end position="151"/>
    </location>
</feature>
<gene>
    <name evidence="4" type="ORF">ACFQ4G_05995</name>
</gene>
<evidence type="ECO:0000313" key="5">
    <source>
        <dbReference type="Proteomes" id="UP001597176"/>
    </source>
</evidence>
<dbReference type="PRINTS" id="PR00502">
    <property type="entry name" value="NUDIXFAMILY"/>
</dbReference>
<dbReference type="PANTHER" id="PTHR43046">
    <property type="entry name" value="GDP-MANNOSE MANNOSYL HYDROLASE"/>
    <property type="match status" value="1"/>
</dbReference>
<comment type="cofactor">
    <cofactor evidence="1">
        <name>Mg(2+)</name>
        <dbReference type="ChEBI" id="CHEBI:18420"/>
    </cofactor>
</comment>
<protein>
    <submittedName>
        <fullName evidence="4">NUDIX domain-containing protein</fullName>
    </submittedName>
</protein>
<dbReference type="SUPFAM" id="SSF55811">
    <property type="entry name" value="Nudix"/>
    <property type="match status" value="1"/>
</dbReference>
<organism evidence="4 5">
    <name type="scientific">Methylobacterium marchantiae</name>
    <dbReference type="NCBI Taxonomy" id="600331"/>
    <lineage>
        <taxon>Bacteria</taxon>
        <taxon>Pseudomonadati</taxon>
        <taxon>Pseudomonadota</taxon>
        <taxon>Alphaproteobacteria</taxon>
        <taxon>Hyphomicrobiales</taxon>
        <taxon>Methylobacteriaceae</taxon>
        <taxon>Methylobacterium</taxon>
    </lineage>
</organism>
<reference evidence="5" key="1">
    <citation type="journal article" date="2019" name="Int. J. Syst. Evol. Microbiol.">
        <title>The Global Catalogue of Microorganisms (GCM) 10K type strain sequencing project: providing services to taxonomists for standard genome sequencing and annotation.</title>
        <authorList>
            <consortium name="The Broad Institute Genomics Platform"/>
            <consortium name="The Broad Institute Genome Sequencing Center for Infectious Disease"/>
            <person name="Wu L."/>
            <person name="Ma J."/>
        </authorList>
    </citation>
    <scope>NUCLEOTIDE SEQUENCE [LARGE SCALE GENOMIC DNA]</scope>
    <source>
        <strain evidence="5">CCUG 56108</strain>
    </source>
</reference>
<dbReference type="PANTHER" id="PTHR43046:SF16">
    <property type="entry name" value="ADP-RIBOSE PYROPHOSPHATASE YJHB-RELATED"/>
    <property type="match status" value="1"/>
</dbReference>
<dbReference type="InterPro" id="IPR000086">
    <property type="entry name" value="NUDIX_hydrolase_dom"/>
</dbReference>
<dbReference type="Gene3D" id="3.90.79.10">
    <property type="entry name" value="Nucleoside Triphosphate Pyrophosphohydrolase"/>
    <property type="match status" value="1"/>
</dbReference>
<name>A0ABW3WWU7_9HYPH</name>